<dbReference type="Proteomes" id="UP000319026">
    <property type="component" value="Unassembled WGS sequence"/>
</dbReference>
<proteinExistence type="predicted"/>
<accession>A0A081UH01</accession>
<evidence type="ECO:0000313" key="7">
    <source>
        <dbReference type="EMBL" id="QKH85595.1"/>
    </source>
</evidence>
<feature type="domain" description="Glycosyl transferase CAP10" evidence="2">
    <location>
        <begin position="102"/>
        <end position="324"/>
    </location>
</feature>
<dbReference type="EMBL" id="CP054003">
    <property type="protein sequence ID" value="QKH85595.1"/>
    <property type="molecule type" value="Genomic_DNA"/>
</dbReference>
<name>A0A081UH01_BACFG</name>
<dbReference type="EMBL" id="JMZZ02000214">
    <property type="protein sequence ID" value="KFX73648.1"/>
    <property type="molecule type" value="Genomic_DNA"/>
</dbReference>
<dbReference type="Proteomes" id="UP000266644">
    <property type="component" value="Unassembled WGS sequence"/>
</dbReference>
<dbReference type="Proteomes" id="UP000501467">
    <property type="component" value="Chromosome"/>
</dbReference>
<protein>
    <submittedName>
        <fullName evidence="4">Glycosyl transferase family 90</fullName>
    </submittedName>
    <submittedName>
        <fullName evidence="9">Lipopolysaccharide biosynthesis protein</fullName>
    </submittedName>
</protein>
<evidence type="ECO:0000313" key="5">
    <source>
        <dbReference type="EMBL" id="QCQ35388.1"/>
    </source>
</evidence>
<dbReference type="EMBL" id="QRZH01000008">
    <property type="protein sequence ID" value="RGV53741.1"/>
    <property type="molecule type" value="Genomic_DNA"/>
</dbReference>
<dbReference type="InterPro" id="IPR051091">
    <property type="entry name" value="O-Glucosyltr/Glycosyltrsf_90"/>
</dbReference>
<dbReference type="RefSeq" id="WP_005812245.1">
    <property type="nucleotide sequence ID" value="NZ_CABJEQ010000003.1"/>
</dbReference>
<reference evidence="11 18" key="6">
    <citation type="submission" date="2019-07" db="EMBL/GenBank/DDBJ databases">
        <title>Genome sequencing of Bacteroides fragilis.</title>
        <authorList>
            <person name="Galasyn E.V."/>
            <person name="Ruoff K.L."/>
            <person name="Price C.E."/>
            <person name="Valls R.A."/>
            <person name="O'Toole G.A."/>
        </authorList>
    </citation>
    <scope>NUCLEOTIDE SEQUENCE [LARGE SCALE GENOMIC DNA]</scope>
    <source>
        <strain evidence="11 18">AD135F_1B</strain>
    </source>
</reference>
<reference evidence="13 14" key="4">
    <citation type="submission" date="2019-03" db="EMBL/GenBank/DDBJ databases">
        <title>Complete genome assembly of MDR B. fragilis.</title>
        <authorList>
            <person name="Sydenham T.V."/>
            <person name="Hasman H."/>
            <person name="Justesen U.S."/>
        </authorList>
    </citation>
    <scope>NUCLEOTIDE SEQUENCE [LARGE SCALE GENOMIC DNA]</scope>
    <source>
        <strain evidence="5 13">DCMOUH0067B</strain>
        <strain evidence="6 14">DCMSKEJBY0001B</strain>
    </source>
</reference>
<dbReference type="Proteomes" id="UP000028294">
    <property type="component" value="Chromosome"/>
</dbReference>
<dbReference type="SMART" id="SM00672">
    <property type="entry name" value="CAP10"/>
    <property type="match status" value="1"/>
</dbReference>
<dbReference type="AlphaFoldDB" id="A0A081UH01"/>
<reference evidence="15 16" key="3">
    <citation type="submission" date="2018-08" db="EMBL/GenBank/DDBJ databases">
        <title>A genome reference for cultivated species of the human gut microbiota.</title>
        <authorList>
            <person name="Zou Y."/>
            <person name="Xue W."/>
            <person name="Luo G."/>
        </authorList>
    </citation>
    <scope>NUCLEOTIDE SEQUENCE [LARGE SCALE GENOMIC DNA]</scope>
    <source>
        <strain evidence="8 17">AF14-26</strain>
        <strain evidence="10 15">AM18-6</strain>
        <strain evidence="9 16">OF01-1</strain>
    </source>
</reference>
<reference evidence="12 19" key="5">
    <citation type="submission" date="2019-07" db="EMBL/GenBank/DDBJ databases">
        <title>Genome Sequencing of Bacteroides fragilis.</title>
        <authorList>
            <person name="Pinto K.M."/>
            <person name="Ruoff K.L."/>
            <person name="Price C.E."/>
            <person name="Valls R.A."/>
            <person name="O'Toole G.A."/>
        </authorList>
    </citation>
    <scope>NUCLEOTIDE SEQUENCE [LARGE SCALE GENOMIC DNA]</scope>
    <source>
        <strain evidence="12 19">AD135F_3B</strain>
    </source>
</reference>
<dbReference type="Proteomes" id="UP000315444">
    <property type="component" value="Unassembled WGS sequence"/>
</dbReference>
<evidence type="ECO:0000313" key="14">
    <source>
        <dbReference type="Proteomes" id="UP000036847"/>
    </source>
</evidence>
<dbReference type="Pfam" id="PF05686">
    <property type="entry name" value="Glyco_transf_90"/>
    <property type="match status" value="1"/>
</dbReference>
<evidence type="ECO:0000259" key="2">
    <source>
        <dbReference type="SMART" id="SM00672"/>
    </source>
</evidence>
<evidence type="ECO:0000313" key="15">
    <source>
        <dbReference type="Proteomes" id="UP000266644"/>
    </source>
</evidence>
<evidence type="ECO:0000313" key="3">
    <source>
        <dbReference type="EMBL" id="KFX73648.1"/>
    </source>
</evidence>
<evidence type="ECO:0000313" key="12">
    <source>
        <dbReference type="EMBL" id="TWV51137.1"/>
    </source>
</evidence>
<dbReference type="GO" id="GO:0016740">
    <property type="term" value="F:transferase activity"/>
    <property type="evidence" value="ECO:0007669"/>
    <property type="project" value="UniProtKB-KW"/>
</dbReference>
<evidence type="ECO:0000313" key="11">
    <source>
        <dbReference type="EMBL" id="TWV41518.1"/>
    </source>
</evidence>
<reference evidence="3" key="2">
    <citation type="submission" date="2014-07" db="EMBL/GenBank/DDBJ databases">
        <title>Genetics and epidemiology of antimicrobial resistance in B. fragilis group.</title>
        <authorList>
            <person name="Sydenham T.V."/>
            <person name="Hasman H."/>
            <person name="Kemp M."/>
            <person name="Justesen U.S."/>
        </authorList>
    </citation>
    <scope>NUCLEOTIDE SEQUENCE [LARGE SCALE GENOMIC DNA]</scope>
    <source>
        <strain evidence="3">DCMOUH0018B</strain>
    </source>
</reference>
<reference evidence="4" key="8">
    <citation type="submission" date="2022-12" db="EMBL/GenBank/DDBJ databases">
        <title>Development of a Multilocus Sequence Typing Scheme for Bacteroides fragilis Based on Whole Genome Sequencing Data and Clinical Application.</title>
        <authorList>
            <person name="Nielsen F.D."/>
            <person name="Justesen U.S."/>
        </authorList>
    </citation>
    <scope>NUCLEOTIDE SEQUENCE</scope>
    <source>
        <strain evidence="4">BF_AM_ODE_DK_2015_4</strain>
    </source>
</reference>
<dbReference type="EMBL" id="JAPTZU010000009">
    <property type="protein sequence ID" value="MCZ2688839.1"/>
    <property type="molecule type" value="Genomic_DNA"/>
</dbReference>
<dbReference type="EMBL" id="CP036546">
    <property type="protein sequence ID" value="QCQ44271.1"/>
    <property type="molecule type" value="Genomic_DNA"/>
</dbReference>
<dbReference type="EMBL" id="QRJE01000002">
    <property type="protein sequence ID" value="RHH16031.1"/>
    <property type="molecule type" value="Genomic_DNA"/>
</dbReference>
<dbReference type="Proteomes" id="UP000284614">
    <property type="component" value="Unassembled WGS sequence"/>
</dbReference>
<dbReference type="EMBL" id="CP036553">
    <property type="protein sequence ID" value="QCQ35388.1"/>
    <property type="molecule type" value="Genomic_DNA"/>
</dbReference>
<keyword evidence="1 4" id="KW-0808">Transferase</keyword>
<dbReference type="EMBL" id="QSDG01000001">
    <property type="protein sequence ID" value="RGY71819.1"/>
    <property type="molecule type" value="Genomic_DNA"/>
</dbReference>
<evidence type="ECO:0000313" key="6">
    <source>
        <dbReference type="EMBL" id="QCQ44271.1"/>
    </source>
</evidence>
<dbReference type="Proteomes" id="UP000286270">
    <property type="component" value="Unassembled WGS sequence"/>
</dbReference>
<dbReference type="PANTHER" id="PTHR12203">
    <property type="entry name" value="KDEL LYS-ASP-GLU-LEU CONTAINING - RELATED"/>
    <property type="match status" value="1"/>
</dbReference>
<dbReference type="PANTHER" id="PTHR12203:SF35">
    <property type="entry name" value="PROTEIN O-GLUCOSYLTRANSFERASE 1"/>
    <property type="match status" value="1"/>
</dbReference>
<evidence type="ECO:0000313" key="16">
    <source>
        <dbReference type="Proteomes" id="UP000284614"/>
    </source>
</evidence>
<evidence type="ECO:0000313" key="4">
    <source>
        <dbReference type="EMBL" id="MCZ2688839.1"/>
    </source>
</evidence>
<sequence length="339" mass="40440">MNDSLLYKLSSGKPPKFIYFISNTLKMLIPNAFYRYKLKSTLAQLQYRSDKDYIEERVNYYNKLSSPSSLPEKSFIKNEFRYLIFLGTLADNKKSLFHTAYFFDTREYTRWFKQSLRWGYCPGDVYFTPEFPSIVKSRLLTDSNDNSVVMKLDKFRHFMFVNDTMPFSSKKDMVIFRGKIRRSRTRKLFLEMYMDHPMCDCGVVGKDEGVPDAWMTPKKTIRQHLDYKFIMALEGNDVASNLKWVMSSNSIAVMPRPTCETWFMEGKLIPNYHYIEIKPDFTDLEERLKYYIEHPEEAQQIIEHAHEYVAQFRNPRREKLISLLVLDKYFRMTGQNIED</sequence>
<dbReference type="EMBL" id="VOHT01000002">
    <property type="protein sequence ID" value="TWV51137.1"/>
    <property type="molecule type" value="Genomic_DNA"/>
</dbReference>
<evidence type="ECO:0000313" key="10">
    <source>
        <dbReference type="EMBL" id="RHH16031.1"/>
    </source>
</evidence>
<reference evidence="7 20" key="7">
    <citation type="submission" date="2020-05" db="EMBL/GenBank/DDBJ databases">
        <title>FDA dAtabase for Regulatory Grade micrObial Sequences (FDA-ARGOS): Supporting development and validation of Infectious Disease Dx tests.</title>
        <authorList>
            <person name="Bojja K."/>
            <person name="Kessler A."/>
            <person name="Tallon L."/>
            <person name="Sadzewicz L."/>
            <person name="Zhao X."/>
            <person name="Vavikolanu K."/>
            <person name="Mehta A."/>
            <person name="Aluvathingal J."/>
            <person name="Nadendla S."/>
            <person name="Myers T."/>
            <person name="Yan Y."/>
            <person name="Sichtig H."/>
        </authorList>
    </citation>
    <scope>NUCLEOTIDE SEQUENCE [LARGE SCALE GENOMIC DNA]</scope>
    <source>
        <strain evidence="7 20">FDAARGOS_763</strain>
    </source>
</reference>
<gene>
    <name evidence="10" type="ORF">DW228_01080</name>
    <name evidence="8" type="ORF">DWW08_11565</name>
    <name evidence="9" type="ORF">DXA27_01075</name>
    <name evidence="6" type="ORF">EC80_005120</name>
    <name evidence="3" type="ORF">EE52_0216920</name>
    <name evidence="7" type="ORF">FOC69_14925</name>
    <name evidence="12" type="ORF">FSA03_05820</name>
    <name evidence="11" type="ORF">FSA06_10760</name>
    <name evidence="5" type="ORF">IA74_004385</name>
    <name evidence="4" type="ORF">O1433_15165</name>
</gene>
<dbReference type="Proteomes" id="UP001079672">
    <property type="component" value="Unassembled WGS sequence"/>
</dbReference>
<evidence type="ECO:0000313" key="17">
    <source>
        <dbReference type="Proteomes" id="UP000286270"/>
    </source>
</evidence>
<organism evidence="9 16">
    <name type="scientific">Bacteroides fragilis</name>
    <dbReference type="NCBI Taxonomy" id="817"/>
    <lineage>
        <taxon>Bacteria</taxon>
        <taxon>Pseudomonadati</taxon>
        <taxon>Bacteroidota</taxon>
        <taxon>Bacteroidia</taxon>
        <taxon>Bacteroidales</taxon>
        <taxon>Bacteroidaceae</taxon>
        <taxon>Bacteroides</taxon>
    </lineage>
</organism>
<dbReference type="Proteomes" id="UP000036847">
    <property type="component" value="Chromosome"/>
</dbReference>
<dbReference type="EMBL" id="VOHV01000004">
    <property type="protein sequence ID" value="TWV41518.1"/>
    <property type="molecule type" value="Genomic_DNA"/>
</dbReference>
<evidence type="ECO:0000313" key="19">
    <source>
        <dbReference type="Proteomes" id="UP000319026"/>
    </source>
</evidence>
<dbReference type="PATRIC" id="fig|817.51.peg.2909"/>
<dbReference type="GeneID" id="99669774"/>
<evidence type="ECO:0000256" key="1">
    <source>
        <dbReference type="ARBA" id="ARBA00022679"/>
    </source>
</evidence>
<dbReference type="OrthoDB" id="767964at2"/>
<evidence type="ECO:0000313" key="20">
    <source>
        <dbReference type="Proteomes" id="UP000501467"/>
    </source>
</evidence>
<evidence type="ECO:0000313" key="13">
    <source>
        <dbReference type="Proteomes" id="UP000028294"/>
    </source>
</evidence>
<evidence type="ECO:0000313" key="18">
    <source>
        <dbReference type="Proteomes" id="UP000315444"/>
    </source>
</evidence>
<reference evidence="3" key="1">
    <citation type="book" date="2014" name="THE 24TH EUROPEAN CONGRESS OF CLINICAL MICROBIOLOGY AND INFECTIOUS DISEASES" publisher="ECCMID 2014" city="Barcelona, Spain">
        <title>Identification of resistance genes in three multidrug-resistant Bacteroides fragilis isolates by whole genome sequencing.</title>
        <editorList>
            <person name="Unknown"/>
            <person name="A."/>
        </editorList>
        <authorList>
            <person name="Sydenham T.V."/>
            <person name="Hasman H."/>
            <person name="Wang M."/>
            <person name="Soki J."/>
            <person name="Nagy E."/>
            <person name="Justesen U.S."/>
        </authorList>
    </citation>
    <scope>NUCLEOTIDE SEQUENCE</scope>
    <source>
        <strain evidence="3">DCMOUH0018B</strain>
        <strain evidence="6">DCMSKEJBY0001B</strain>
    </source>
</reference>
<dbReference type="InterPro" id="IPR006598">
    <property type="entry name" value="CAP10"/>
</dbReference>
<evidence type="ECO:0000313" key="9">
    <source>
        <dbReference type="EMBL" id="RGY71819.1"/>
    </source>
</evidence>
<evidence type="ECO:0000313" key="8">
    <source>
        <dbReference type="EMBL" id="RGV53741.1"/>
    </source>
</evidence>